<evidence type="ECO:0000313" key="1">
    <source>
        <dbReference type="EMBL" id="KAJ8617964.1"/>
    </source>
</evidence>
<dbReference type="Proteomes" id="UP001234297">
    <property type="component" value="Chromosome 4"/>
</dbReference>
<proteinExistence type="predicted"/>
<name>A0ACC2K9Y9_PERAE</name>
<organism evidence="1 2">
    <name type="scientific">Persea americana</name>
    <name type="common">Avocado</name>
    <dbReference type="NCBI Taxonomy" id="3435"/>
    <lineage>
        <taxon>Eukaryota</taxon>
        <taxon>Viridiplantae</taxon>
        <taxon>Streptophyta</taxon>
        <taxon>Embryophyta</taxon>
        <taxon>Tracheophyta</taxon>
        <taxon>Spermatophyta</taxon>
        <taxon>Magnoliopsida</taxon>
        <taxon>Magnoliidae</taxon>
        <taxon>Laurales</taxon>
        <taxon>Lauraceae</taxon>
        <taxon>Persea</taxon>
    </lineage>
</organism>
<gene>
    <name evidence="1" type="ORF">MRB53_014150</name>
</gene>
<dbReference type="EMBL" id="CM056812">
    <property type="protein sequence ID" value="KAJ8617964.1"/>
    <property type="molecule type" value="Genomic_DNA"/>
</dbReference>
<keyword evidence="2" id="KW-1185">Reference proteome</keyword>
<evidence type="ECO:0000313" key="2">
    <source>
        <dbReference type="Proteomes" id="UP001234297"/>
    </source>
</evidence>
<protein>
    <submittedName>
        <fullName evidence="1">Uncharacterized protein</fullName>
    </submittedName>
</protein>
<comment type="caution">
    <text evidence="1">The sequence shown here is derived from an EMBL/GenBank/DDBJ whole genome shotgun (WGS) entry which is preliminary data.</text>
</comment>
<reference evidence="1 2" key="1">
    <citation type="journal article" date="2022" name="Hortic Res">
        <title>A haplotype resolved chromosomal level avocado genome allows analysis of novel avocado genes.</title>
        <authorList>
            <person name="Nath O."/>
            <person name="Fletcher S.J."/>
            <person name="Hayward A."/>
            <person name="Shaw L.M."/>
            <person name="Masouleh A.K."/>
            <person name="Furtado A."/>
            <person name="Henry R.J."/>
            <person name="Mitter N."/>
        </authorList>
    </citation>
    <scope>NUCLEOTIDE SEQUENCE [LARGE SCALE GENOMIC DNA]</scope>
    <source>
        <strain evidence="2">cv. Hass</strain>
    </source>
</reference>
<accession>A0ACC2K9Y9</accession>
<sequence>MHLFNFSHTTTGTLDLGEVPTATSLEPKTSIVAAPSATPFVSVAPQQASHGMQDTGLNHNSTSDDLQQIDNKQDATLGTVDATSSTDLSASDLASTPAPASIPAPTSTTIIASLDTGVASISVTSFTNATETFMMSLVKDEKDGVKLFGRMKWRMERREPDFA</sequence>